<dbReference type="SMART" id="SM00421">
    <property type="entry name" value="HTH_LUXR"/>
    <property type="match status" value="1"/>
</dbReference>
<dbReference type="Proteomes" id="UP000683493">
    <property type="component" value="Chromosome"/>
</dbReference>
<dbReference type="PROSITE" id="PS50043">
    <property type="entry name" value="HTH_LUXR_2"/>
    <property type="match status" value="1"/>
</dbReference>
<evidence type="ECO:0000313" key="6">
    <source>
        <dbReference type="Proteomes" id="UP000683493"/>
    </source>
</evidence>
<feature type="domain" description="HTH luxR-type" evidence="4">
    <location>
        <begin position="121"/>
        <end position="183"/>
    </location>
</feature>
<dbReference type="CDD" id="cd06170">
    <property type="entry name" value="LuxR_C_like"/>
    <property type="match status" value="1"/>
</dbReference>
<sequence>MANLLDIVYSRGTPGILIFNLAGDLIFSNEVAIEMQVVTPGDGHKQGWVHDGIKNLLQSVFNYSTDDFACRAEHQNVVNAGKLPYSARPFLIGGDGKGRMQTCILVLVEKVVKEHEVNVARSRQKFRLTKREAEVAKFISKGFSNREISDKLFISEFTVKNHLKQIMKKTGATARSQIFALLQ</sequence>
<evidence type="ECO:0000256" key="2">
    <source>
        <dbReference type="ARBA" id="ARBA00023125"/>
    </source>
</evidence>
<reference evidence="5 6" key="1">
    <citation type="submission" date="2021-06" db="EMBL/GenBank/DDBJ databases">
        <title>Gemonas diversity in paddy soil.</title>
        <authorList>
            <person name="Liu G."/>
        </authorList>
    </citation>
    <scope>NUCLEOTIDE SEQUENCE [LARGE SCALE GENOMIC DNA]</scope>
    <source>
        <strain evidence="5 6">RG29</strain>
    </source>
</reference>
<dbReference type="EMBL" id="CP076724">
    <property type="protein sequence ID" value="QWV96433.1"/>
    <property type="molecule type" value="Genomic_DNA"/>
</dbReference>
<evidence type="ECO:0000256" key="1">
    <source>
        <dbReference type="ARBA" id="ARBA00023015"/>
    </source>
</evidence>
<keyword evidence="1" id="KW-0805">Transcription regulation</keyword>
<name>A0ABX8JFB5_9BACT</name>
<protein>
    <submittedName>
        <fullName evidence="5">Helix-turn-helix transcriptional regulator</fullName>
    </submittedName>
</protein>
<dbReference type="PANTHER" id="PTHR44688:SF16">
    <property type="entry name" value="DNA-BINDING TRANSCRIPTIONAL ACTIVATOR DEVR_DOSR"/>
    <property type="match status" value="1"/>
</dbReference>
<keyword evidence="6" id="KW-1185">Reference proteome</keyword>
<evidence type="ECO:0000259" key="4">
    <source>
        <dbReference type="PROSITE" id="PS50043"/>
    </source>
</evidence>
<evidence type="ECO:0000313" key="5">
    <source>
        <dbReference type="EMBL" id="QWV96433.1"/>
    </source>
</evidence>
<evidence type="ECO:0000256" key="3">
    <source>
        <dbReference type="ARBA" id="ARBA00023163"/>
    </source>
</evidence>
<keyword evidence="2" id="KW-0238">DNA-binding</keyword>
<keyword evidence="3" id="KW-0804">Transcription</keyword>
<organism evidence="5 6">
    <name type="scientific">Geomonas diazotrophica</name>
    <dbReference type="NCBI Taxonomy" id="2843197"/>
    <lineage>
        <taxon>Bacteria</taxon>
        <taxon>Pseudomonadati</taxon>
        <taxon>Thermodesulfobacteriota</taxon>
        <taxon>Desulfuromonadia</taxon>
        <taxon>Geobacterales</taxon>
        <taxon>Geobacteraceae</taxon>
        <taxon>Geomonas</taxon>
    </lineage>
</organism>
<dbReference type="InterPro" id="IPR000792">
    <property type="entry name" value="Tscrpt_reg_LuxR_C"/>
</dbReference>
<dbReference type="PANTHER" id="PTHR44688">
    <property type="entry name" value="DNA-BINDING TRANSCRIPTIONAL ACTIVATOR DEVR_DOSR"/>
    <property type="match status" value="1"/>
</dbReference>
<proteinExistence type="predicted"/>
<dbReference type="Pfam" id="PF00196">
    <property type="entry name" value="GerE"/>
    <property type="match status" value="1"/>
</dbReference>
<gene>
    <name evidence="5" type="ORF">KP005_13760</name>
</gene>
<accession>A0ABX8JFB5</accession>